<dbReference type="GO" id="GO:0009035">
    <property type="term" value="F:type I site-specific deoxyribonuclease activity"/>
    <property type="evidence" value="ECO:0007669"/>
    <property type="project" value="UniProtKB-EC"/>
</dbReference>
<keyword evidence="1" id="KW-0175">Coiled coil</keyword>
<dbReference type="PROSITE" id="PS51194">
    <property type="entry name" value="HELICASE_CTER"/>
    <property type="match status" value="1"/>
</dbReference>
<evidence type="ECO:0000259" key="2">
    <source>
        <dbReference type="PROSITE" id="PS51192"/>
    </source>
</evidence>
<feature type="domain" description="Helicase C-terminal" evidence="3">
    <location>
        <begin position="618"/>
        <end position="789"/>
    </location>
</feature>
<name>A0A399JHB2_9MICC</name>
<sequence>MTPQGEQAQGSNFDFLEGRWEQVLAEASTAERYTLGDPRTGLVYTRRALEALVDWMYRADQALVLPLQDSLNNRMTAPEFVRTVQAPVRDLMHAIRKATNNAVHGTSTVAGPTALKNLVDLWQIALWFARRYAASEAQRPVIGLRFDPDHLKQYTAEPQLTAPERAKLQEDLAAKDAALAAERERAADYERRIAELQAQVAAQTAANQKIPDTVDYTEAATREFIDLYLREAGWDPAGPNVREFELNTIPTADGSNAGHGFADYVLWGKNGLPLAVLEAKRASKDAHAGQQQAKLYADGLEARFGQRPVIYFSNGYRHWIWDDTRSPEREVLGFHTQDELQLMVDRRTDRKRLSSQPLPEGIADRPYQQKAIRAVAEAFDGEKPRRRALLVMATGTGKTRTVIALSKLLQDARWVKRILFLADRTALVTQAARAFGTVLENSSPAVVGQSKPEDLAASRLHLATYPAIMNVIDASSEGRLSGPDWRGVGYYDLIVVDEAHRSIYLKYKQIFDYFDALVVGLTATPHAEIDRNTYSLFGIEDNNPTSGYELNEAVADGYLVPPRVLEVGTRFTREGARYDELSEADKEEWDQKEWDDDGEIPEEVAAPELNKWLFNEATVDHVIKTLMERGDHVAGGNLIGKTIIFARNQDHADFIHERINHHYPQYNGHLSSVITYRSSRSQSLIDAFSKPYEGNKKPTTAQIAISVDMLDTGIDVPDVVNLVFFKPVFSKAKFWQMVGRGTRLRPGLYGPGQDKTHFLILDVMGNVEFFNAGLDAAGAALPKSLAERTFATRLGLLEAAEQRMPDDAFTSELAAHLARQVSEWPEANFAVRPHIEAVRSFGTPGAWRGLDLEAAGRARADLAPLAALSSGEGAEESQRFDLLALQAQLASLTGDSAAAAAAGKRLVQLARALQDQANIPVIQAKLPLINSVVEADASEEEEWVDADPRWLERVRKGLRELVPLIERKRRKVVYANFADEAQETTEAELVGVTESAFDLSYYRERVRLFLESQLEKSFALRRLRSAKALTPDDLAELERLLLESGAGSPEDLARAAEGGLELFIRSLVGLDQAAVMEELSGFMAGSTLTSRQLSYLEQVARMLAKGGAVDAGALWDPPFSDAYPGGPTDLFPEDKVTYLFEVVNRIGGKRAS</sequence>
<reference evidence="4 5" key="1">
    <citation type="submission" date="2018-07" db="EMBL/GenBank/DDBJ databases">
        <title>Arthrobacter sp. nov., isolated from raw cow's milk with high bacterial count.</title>
        <authorList>
            <person name="Hahne J."/>
            <person name="Isele D."/>
            <person name="Lipski A."/>
        </authorList>
    </citation>
    <scope>NUCLEOTIDE SEQUENCE [LARGE SCALE GENOMIC DNA]</scope>
    <source>
        <strain evidence="4 5">JZ R-35</strain>
    </source>
</reference>
<dbReference type="CDD" id="cd18799">
    <property type="entry name" value="SF2_C_EcoAI-like"/>
    <property type="match status" value="1"/>
</dbReference>
<dbReference type="InterPro" id="IPR027417">
    <property type="entry name" value="P-loop_NTPase"/>
</dbReference>
<dbReference type="CDD" id="cd18032">
    <property type="entry name" value="DEXHc_RE_I_III_res"/>
    <property type="match status" value="1"/>
</dbReference>
<dbReference type="InterPro" id="IPR014001">
    <property type="entry name" value="Helicase_ATP-bd"/>
</dbReference>
<dbReference type="InterPro" id="IPR001650">
    <property type="entry name" value="Helicase_C-like"/>
</dbReference>
<dbReference type="PANTHER" id="PTHR47396:SF1">
    <property type="entry name" value="ATP-DEPENDENT HELICASE IRC3-RELATED"/>
    <property type="match status" value="1"/>
</dbReference>
<dbReference type="PANTHER" id="PTHR47396">
    <property type="entry name" value="TYPE I RESTRICTION ENZYME ECOKI R PROTEIN"/>
    <property type="match status" value="1"/>
</dbReference>
<dbReference type="Pfam" id="PF00271">
    <property type="entry name" value="Helicase_C"/>
    <property type="match status" value="1"/>
</dbReference>
<dbReference type="InterPro" id="IPR050742">
    <property type="entry name" value="Helicase_Restrict-Modif_Enz"/>
</dbReference>
<dbReference type="InterPro" id="IPR007409">
    <property type="entry name" value="Restrct_endonuc_type1_HsdR_N"/>
</dbReference>
<dbReference type="PROSITE" id="PS51192">
    <property type="entry name" value="HELICASE_ATP_BIND_1"/>
    <property type="match status" value="1"/>
</dbReference>
<dbReference type="SMART" id="SM00487">
    <property type="entry name" value="DEXDc"/>
    <property type="match status" value="1"/>
</dbReference>
<evidence type="ECO:0000259" key="3">
    <source>
        <dbReference type="PROSITE" id="PS51194"/>
    </source>
</evidence>
<dbReference type="Gene3D" id="3.90.1570.30">
    <property type="match status" value="1"/>
</dbReference>
<gene>
    <name evidence="4" type="ORF">DWB68_01620</name>
</gene>
<dbReference type="SUPFAM" id="SSF52540">
    <property type="entry name" value="P-loop containing nucleoside triphosphate hydrolases"/>
    <property type="match status" value="1"/>
</dbReference>
<dbReference type="AlphaFoldDB" id="A0A399JHB2"/>
<dbReference type="GO" id="GO:0003677">
    <property type="term" value="F:DNA binding"/>
    <property type="evidence" value="ECO:0007669"/>
    <property type="project" value="UniProtKB-KW"/>
</dbReference>
<evidence type="ECO:0000256" key="1">
    <source>
        <dbReference type="SAM" id="Coils"/>
    </source>
</evidence>
<accession>A0A399JHB2</accession>
<evidence type="ECO:0000313" key="5">
    <source>
        <dbReference type="Proteomes" id="UP000265419"/>
    </source>
</evidence>
<dbReference type="Pfam" id="PF04313">
    <property type="entry name" value="HSDR_N"/>
    <property type="match status" value="1"/>
</dbReference>
<dbReference type="EMBL" id="QQXK01000002">
    <property type="protein sequence ID" value="RII43619.1"/>
    <property type="molecule type" value="Genomic_DNA"/>
</dbReference>
<dbReference type="GO" id="GO:0009307">
    <property type="term" value="P:DNA restriction-modification system"/>
    <property type="evidence" value="ECO:0007669"/>
    <property type="project" value="UniProtKB-KW"/>
</dbReference>
<dbReference type="Gene3D" id="3.40.50.300">
    <property type="entry name" value="P-loop containing nucleotide triphosphate hydrolases"/>
    <property type="match status" value="2"/>
</dbReference>
<protein>
    <submittedName>
        <fullName evidence="4">DUF4145 domain-containing protein</fullName>
    </submittedName>
</protein>
<dbReference type="Proteomes" id="UP000265419">
    <property type="component" value="Unassembled WGS sequence"/>
</dbReference>
<feature type="coiled-coil region" evidence="1">
    <location>
        <begin position="165"/>
        <end position="206"/>
    </location>
</feature>
<dbReference type="RefSeq" id="WP_119423378.1">
    <property type="nucleotide sequence ID" value="NZ_QQXK01000002.1"/>
</dbReference>
<evidence type="ECO:0000313" key="4">
    <source>
        <dbReference type="EMBL" id="RII43619.1"/>
    </source>
</evidence>
<organism evidence="4 5">
    <name type="scientific">Galactobacter valiniphilus</name>
    <dbReference type="NCBI Taxonomy" id="2676122"/>
    <lineage>
        <taxon>Bacteria</taxon>
        <taxon>Bacillati</taxon>
        <taxon>Actinomycetota</taxon>
        <taxon>Actinomycetes</taxon>
        <taxon>Micrococcales</taxon>
        <taxon>Micrococcaceae</taxon>
        <taxon>Galactobacter</taxon>
    </lineage>
</organism>
<proteinExistence type="predicted"/>
<dbReference type="GO" id="GO:0005524">
    <property type="term" value="F:ATP binding"/>
    <property type="evidence" value="ECO:0007669"/>
    <property type="project" value="UniProtKB-KW"/>
</dbReference>
<dbReference type="Pfam" id="PF08463">
    <property type="entry name" value="EcoEI_R_C"/>
    <property type="match status" value="1"/>
</dbReference>
<comment type="caution">
    <text evidence="4">The sequence shown here is derived from an EMBL/GenBank/DDBJ whole genome shotgun (WGS) entry which is preliminary data.</text>
</comment>
<feature type="domain" description="Helicase ATP-binding" evidence="2">
    <location>
        <begin position="379"/>
        <end position="543"/>
    </location>
</feature>
<dbReference type="InterPro" id="IPR006935">
    <property type="entry name" value="Helicase/UvrB_N"/>
</dbReference>
<keyword evidence="5" id="KW-1185">Reference proteome</keyword>
<dbReference type="GO" id="GO:0005829">
    <property type="term" value="C:cytosol"/>
    <property type="evidence" value="ECO:0007669"/>
    <property type="project" value="TreeGrafter"/>
</dbReference>
<dbReference type="Pfam" id="PF04851">
    <property type="entry name" value="ResIII"/>
    <property type="match status" value="1"/>
</dbReference>
<dbReference type="InterPro" id="IPR013670">
    <property type="entry name" value="EcoEI_R_C_dom"/>
</dbReference>